<dbReference type="Pfam" id="PF25340">
    <property type="entry name" value="BCD_RFX"/>
    <property type="match status" value="1"/>
</dbReference>
<evidence type="ECO:0000313" key="5">
    <source>
        <dbReference type="Proteomes" id="UP001360953"/>
    </source>
</evidence>
<feature type="region of interest" description="Disordered" evidence="2">
    <location>
        <begin position="159"/>
        <end position="187"/>
    </location>
</feature>
<dbReference type="Pfam" id="PF02257">
    <property type="entry name" value="RFX_DNA_binding"/>
    <property type="match status" value="1"/>
</dbReference>
<organism evidence="4 5">
    <name type="scientific">Phyllosticta citribraziliensis</name>
    <dbReference type="NCBI Taxonomy" id="989973"/>
    <lineage>
        <taxon>Eukaryota</taxon>
        <taxon>Fungi</taxon>
        <taxon>Dikarya</taxon>
        <taxon>Ascomycota</taxon>
        <taxon>Pezizomycotina</taxon>
        <taxon>Dothideomycetes</taxon>
        <taxon>Dothideomycetes incertae sedis</taxon>
        <taxon>Botryosphaeriales</taxon>
        <taxon>Phyllostictaceae</taxon>
        <taxon>Phyllosticta</taxon>
    </lineage>
</organism>
<dbReference type="InterPro" id="IPR036388">
    <property type="entry name" value="WH-like_DNA-bd_sf"/>
</dbReference>
<dbReference type="PROSITE" id="PS51526">
    <property type="entry name" value="RFX_DBD"/>
    <property type="match status" value="1"/>
</dbReference>
<feature type="compositionally biased region" description="Polar residues" evidence="2">
    <location>
        <begin position="344"/>
        <end position="358"/>
    </location>
</feature>
<feature type="compositionally biased region" description="Basic and acidic residues" evidence="2">
    <location>
        <begin position="178"/>
        <end position="187"/>
    </location>
</feature>
<feature type="domain" description="RFX-type winged-helix" evidence="3">
    <location>
        <begin position="218"/>
        <end position="292"/>
    </location>
</feature>
<feature type="region of interest" description="Disordered" evidence="2">
    <location>
        <begin position="1"/>
        <end position="78"/>
    </location>
</feature>
<feature type="compositionally biased region" description="Low complexity" evidence="2">
    <location>
        <begin position="56"/>
        <end position="75"/>
    </location>
</feature>
<comment type="caution">
    <text evidence="4">The sequence shown here is derived from an EMBL/GenBank/DDBJ whole genome shotgun (WGS) entry which is preliminary data.</text>
</comment>
<dbReference type="Proteomes" id="UP001360953">
    <property type="component" value="Unassembled WGS sequence"/>
</dbReference>
<keyword evidence="5" id="KW-1185">Reference proteome</keyword>
<reference evidence="4 5" key="1">
    <citation type="submission" date="2024-04" db="EMBL/GenBank/DDBJ databases">
        <title>Phyllosticta paracitricarpa is synonymous to the EU quarantine fungus P. citricarpa based on phylogenomic analyses.</title>
        <authorList>
            <consortium name="Lawrence Berkeley National Laboratory"/>
            <person name="Van ingen-buijs V.A."/>
            <person name="Van westerhoven A.C."/>
            <person name="Haridas S."/>
            <person name="Skiadas P."/>
            <person name="Martin F."/>
            <person name="Groenewald J.Z."/>
            <person name="Crous P.W."/>
            <person name="Seidl M.F."/>
        </authorList>
    </citation>
    <scope>NUCLEOTIDE SEQUENCE [LARGE SCALE GENOMIC DNA]</scope>
    <source>
        <strain evidence="4 5">CPC 17464</strain>
    </source>
</reference>
<dbReference type="RefSeq" id="XP_066653413.1">
    <property type="nucleotide sequence ID" value="XM_066803259.1"/>
</dbReference>
<proteinExistence type="predicted"/>
<feature type="region of interest" description="Disordered" evidence="2">
    <location>
        <begin position="333"/>
        <end position="366"/>
    </location>
</feature>
<gene>
    <name evidence="4" type="ORF">J3D65DRAFT_670039</name>
</gene>
<dbReference type="InterPro" id="IPR057321">
    <property type="entry name" value="RFX1-4/6/8-like_BCD"/>
</dbReference>
<dbReference type="PANTHER" id="PTHR12619:SF5">
    <property type="entry name" value="TRANSCRIPTION FACTOR RFX4"/>
    <property type="match status" value="1"/>
</dbReference>
<dbReference type="GeneID" id="92036165"/>
<dbReference type="SUPFAM" id="SSF46785">
    <property type="entry name" value="Winged helix' DNA-binding domain"/>
    <property type="match status" value="1"/>
</dbReference>
<dbReference type="InterPro" id="IPR003150">
    <property type="entry name" value="DNA-bd_RFX"/>
</dbReference>
<dbReference type="Gene3D" id="1.10.10.10">
    <property type="entry name" value="Winged helix-like DNA-binding domain superfamily/Winged helix DNA-binding domain"/>
    <property type="match status" value="1"/>
</dbReference>
<dbReference type="InterPro" id="IPR036390">
    <property type="entry name" value="WH_DNA-bd_sf"/>
</dbReference>
<dbReference type="InterPro" id="IPR039779">
    <property type="entry name" value="RFX-like"/>
</dbReference>
<evidence type="ECO:0000256" key="1">
    <source>
        <dbReference type="ARBA" id="ARBA00023125"/>
    </source>
</evidence>
<protein>
    <submittedName>
        <fullName evidence="4">Cephalosporin C regulator 1</fullName>
    </submittedName>
</protein>
<dbReference type="EMBL" id="JBBPEH010000009">
    <property type="protein sequence ID" value="KAK7534374.1"/>
    <property type="molecule type" value="Genomic_DNA"/>
</dbReference>
<evidence type="ECO:0000313" key="4">
    <source>
        <dbReference type="EMBL" id="KAK7534374.1"/>
    </source>
</evidence>
<evidence type="ECO:0000256" key="2">
    <source>
        <dbReference type="SAM" id="MobiDB-lite"/>
    </source>
</evidence>
<feature type="region of interest" description="Disordered" evidence="2">
    <location>
        <begin position="714"/>
        <end position="753"/>
    </location>
</feature>
<sequence>MSNLQSLGHGRRSRSTTSVSTKASQRPLSRASTTSIQSATTQDHSNDFQPHHYQQHQHQQQQQQHPLSHSQHMPHASQPAHMQYGAMDQSLLHAAHALGGQDSIMINSVMPSYAPQPHHHMMPQHTPDPQYHHAPPNPYMHLQHQPDFVNNSHAPTAVASGAETDDKKKKGSTASATNDKELREMLSRADGRSLKDVADEVLRTERTSRAEKSKQLFAMLWLRSTCKHAKTSVPRNRVYSQYADRCATERVQPLNPASFGKLVRVIFPGIATRRLGVRGESKYHYVDLALVDDPVDGNDLERTGSAHSADFAHSRHGSQTVTMDFNTMPRLPADTAAFPGQEQPVETQQPKPQSTGMPSTGRAFAEPLVPGYGTARQTSMMYEHELKFPPPDEDSFQENDSIELPNIHDYTPPKTDVDAANALTALYRTHCTSLVDCIRFCKEKQFFRLFTSFHGTLTVPVQKLLAHPNMAPWIRECDWLMYQKMIRFVSRLTLQVTPPVVMNFFNNIARDLYKHISKTFQGHPIHVLEARLEPATLFAQLLHRMLRANQAAHAAAALLMIDQNRNQMWMDWVTFVNPKRILESELPGCGYEEVYKIITHDVRSLLQPLSTPVWLENGTHYQEAALQANKQYGDCPVTNETVIDRLAYFLSHISSRFPKAETRTMLHCISAIGTAACREITVENGASFSPWWITKVFVDELSLWLASLGGFLDHKPPERKRTPSQAMVPAENTSEDRIDGGGAVRGNSQEDSRYSSLGADFSMDASFLSNQGKSSSGNDMDVPGAQESLNHNNNNKYQAYGMELDDSQDHDDSGIGMSLMDDSLGLSKSYMGQESTANFMQGGMNVG</sequence>
<dbReference type="PANTHER" id="PTHR12619">
    <property type="entry name" value="RFX TRANSCRIPTION FACTOR FAMILY"/>
    <property type="match status" value="1"/>
</dbReference>
<accession>A0ABR1LGN7</accession>
<name>A0ABR1LGN7_9PEZI</name>
<feature type="compositionally biased region" description="Low complexity" evidence="2">
    <location>
        <begin position="29"/>
        <end position="42"/>
    </location>
</feature>
<evidence type="ECO:0000259" key="3">
    <source>
        <dbReference type="PROSITE" id="PS51526"/>
    </source>
</evidence>
<keyword evidence="1" id="KW-0238">DNA-binding</keyword>